<dbReference type="PANTHER" id="PTHR43421">
    <property type="entry name" value="METALLOPROTEASE PMBA"/>
    <property type="match status" value="1"/>
</dbReference>
<dbReference type="EMBL" id="CP000816">
    <property type="protein sequence ID" value="ABU82532.1"/>
    <property type="molecule type" value="Genomic_DNA"/>
</dbReference>
<dbReference type="Pfam" id="PF19289">
    <property type="entry name" value="PmbA_TldD_3rd"/>
    <property type="match status" value="1"/>
</dbReference>
<dbReference type="Gene3D" id="3.30.2290.10">
    <property type="entry name" value="PmbA/TldD superfamily"/>
    <property type="match status" value="1"/>
</dbReference>
<evidence type="ECO:0000259" key="2">
    <source>
        <dbReference type="Pfam" id="PF19289"/>
    </source>
</evidence>
<evidence type="ECO:0000259" key="1">
    <source>
        <dbReference type="Pfam" id="PF01523"/>
    </source>
</evidence>
<gene>
    <name evidence="3" type="ordered locus">Igni_1356</name>
</gene>
<dbReference type="InterPro" id="IPR045569">
    <property type="entry name" value="Metalloprtase-TldD/E_C"/>
</dbReference>
<dbReference type="SUPFAM" id="SSF111283">
    <property type="entry name" value="Putative modulator of DNA gyrase, PmbA/TldD"/>
    <property type="match status" value="1"/>
</dbReference>
<dbReference type="InterPro" id="IPR035068">
    <property type="entry name" value="TldD/PmbA_N"/>
</dbReference>
<dbReference type="RefSeq" id="WP_012123496.1">
    <property type="nucleotide sequence ID" value="NC_009776.1"/>
</dbReference>
<dbReference type="KEGG" id="iho:Igni_1356"/>
<evidence type="ECO:0000313" key="4">
    <source>
        <dbReference type="Proteomes" id="UP000000262"/>
    </source>
</evidence>
<dbReference type="InterPro" id="IPR036059">
    <property type="entry name" value="TldD/PmbA_sf"/>
</dbReference>
<feature type="domain" description="Metalloprotease TldD/E N-terminal" evidence="1">
    <location>
        <begin position="13"/>
        <end position="77"/>
    </location>
</feature>
<dbReference type="PhylomeDB" id="A8AC80"/>
<keyword evidence="4" id="KW-1185">Reference proteome</keyword>
<dbReference type="InterPro" id="IPR047657">
    <property type="entry name" value="PmbA"/>
</dbReference>
<dbReference type="OrthoDB" id="84520at2157"/>
<feature type="domain" description="Metalloprotease TldD/E C-terminal" evidence="2">
    <location>
        <begin position="215"/>
        <end position="414"/>
    </location>
</feature>
<dbReference type="STRING" id="453591.Igni_1356"/>
<dbReference type="GO" id="GO:0006508">
    <property type="term" value="P:proteolysis"/>
    <property type="evidence" value="ECO:0007669"/>
    <property type="project" value="InterPro"/>
</dbReference>
<organism evidence="3 4">
    <name type="scientific">Ignicoccus hospitalis (strain KIN4/I / DSM 18386 / JCM 14125)</name>
    <dbReference type="NCBI Taxonomy" id="453591"/>
    <lineage>
        <taxon>Archaea</taxon>
        <taxon>Thermoproteota</taxon>
        <taxon>Thermoprotei</taxon>
        <taxon>Desulfurococcales</taxon>
        <taxon>Desulfurococcaceae</taxon>
        <taxon>Ignicoccus</taxon>
    </lineage>
</organism>
<dbReference type="InterPro" id="IPR002510">
    <property type="entry name" value="Metalloprtase-TldD/E_N"/>
</dbReference>
<dbReference type="HOGENOM" id="CLU_026425_4_2_2"/>
<dbReference type="PANTHER" id="PTHR43421:SF1">
    <property type="entry name" value="METALLOPROTEASE PMBA"/>
    <property type="match status" value="1"/>
</dbReference>
<dbReference type="eggNOG" id="arCOG00322">
    <property type="taxonomic scope" value="Archaea"/>
</dbReference>
<reference evidence="3 4" key="1">
    <citation type="journal article" date="2008" name="Genome Biol.">
        <title>A genomic analysis of the archaeal system Ignicoccus hospitalis-Nanoarchaeum equitans.</title>
        <authorList>
            <person name="Podar M."/>
            <person name="Anderson I."/>
            <person name="Makarova K.S."/>
            <person name="Elkins J.G."/>
            <person name="Ivanova N."/>
            <person name="Wall M.A."/>
            <person name="Lykidis A."/>
            <person name="Mavromatis K."/>
            <person name="Sun H."/>
            <person name="Hudson M.E."/>
            <person name="Chen W."/>
            <person name="Deciu C."/>
            <person name="Hutchison D."/>
            <person name="Eads J.R."/>
            <person name="Anderson A."/>
            <person name="Fernandes F."/>
            <person name="Szeto E."/>
            <person name="Lapidus A."/>
            <person name="Kyrpides N.C."/>
            <person name="Saier M.H.Jr."/>
            <person name="Richardson P.M."/>
            <person name="Rachel R."/>
            <person name="Huber H."/>
            <person name="Eisen J.A."/>
            <person name="Koonin E.V."/>
            <person name="Keller M."/>
            <person name="Stetter K.O."/>
        </authorList>
    </citation>
    <scope>NUCLEOTIDE SEQUENCE [LARGE SCALE GENOMIC DNA]</scope>
    <source>
        <strain evidence="4">KIN4/I / DSM 18386 / JCM 14125</strain>
    </source>
</reference>
<sequence length="418" mass="45776">MLEEVNLSGLKDAEVYVSKYKVLRSEIDDSKLKWLSAGTESYVAVRVVRDGKVGFYSTTLDETKGLRKVIEEAYERAEKVARVSKRVEWWPGFPSSRCSPLPGTFSKSLASKDLDFVIDMSKRMLDIADESLNVMGSVGLEVGEWVIANTEGGEYEERETRVEAFVAASKRVNGYLTKAVSDVYVSRSAPPEIENFAGKVFEEAKTLKLRPERVTGEYLVYFDPRAVAELLDFLAEAFYAHNVVRGKSPLSGRLGEQAFNEAFTLSDNPTLPGGPESHGCDEEAVKSEPQVLVDGGVVKAFLGDLYWGSKLGFVGRGYRQSPVQPPSPSYTNLTLHARDGAEGEVVVAGLTGLHTATPETGDMSVVLSPAWKDGEHIEAVMNVNVYDLFGKLLEGIDKNGRWVGSVFAPGVAVRVKLT</sequence>
<proteinExistence type="predicted"/>
<accession>A8AC80</accession>
<protein>
    <submittedName>
        <fullName evidence="3">Peptidase U62, modulator of DNA gyrase</fullName>
    </submittedName>
</protein>
<dbReference type="GO" id="GO:0008237">
    <property type="term" value="F:metallopeptidase activity"/>
    <property type="evidence" value="ECO:0007669"/>
    <property type="project" value="InterPro"/>
</dbReference>
<dbReference type="GeneID" id="5562550"/>
<name>A8AC80_IGNH4</name>
<dbReference type="GO" id="GO:0005829">
    <property type="term" value="C:cytosol"/>
    <property type="evidence" value="ECO:0007669"/>
    <property type="project" value="TreeGrafter"/>
</dbReference>
<evidence type="ECO:0000313" key="3">
    <source>
        <dbReference type="EMBL" id="ABU82532.1"/>
    </source>
</evidence>
<dbReference type="Proteomes" id="UP000000262">
    <property type="component" value="Chromosome"/>
</dbReference>
<dbReference type="Pfam" id="PF01523">
    <property type="entry name" value="PmbA_TldD_1st"/>
    <property type="match status" value="1"/>
</dbReference>
<dbReference type="AlphaFoldDB" id="A8AC80"/>